<keyword evidence="2" id="KW-1133">Transmembrane helix</keyword>
<name>A0A8E2JPT6_9PEZI</name>
<keyword evidence="3" id="KW-0732">Signal</keyword>
<keyword evidence="5" id="KW-1185">Reference proteome</keyword>
<sequence length="202" mass="21148">MFARIPTSMLFASTLAAASNITFFLSKTTDTCSMDGVGMSAPENTAHGSLCAYDSDSKRIWACPAPDSLSALATATSKPTSTSATTTPNAASASATSTTSPPSSSGSLSGGAIAGVVIGALAGVVLIASAAFFVYRRQMEKIRAGLPTELHSTPYEEYKYQQQGYYDPPVQRNETPIGHQGLPIEMAVEETVHEMSSQTVHK</sequence>
<dbReference type="AlphaFoldDB" id="A0A8E2JPT6"/>
<feature type="region of interest" description="Disordered" evidence="1">
    <location>
        <begin position="78"/>
        <end position="106"/>
    </location>
</feature>
<protein>
    <submittedName>
        <fullName evidence="4">Uncharacterized protein</fullName>
    </submittedName>
</protein>
<keyword evidence="2" id="KW-0812">Transmembrane</keyword>
<dbReference type="PANTHER" id="PTHR16861">
    <property type="entry name" value="GLYCOPROTEIN 38"/>
    <property type="match status" value="1"/>
</dbReference>
<gene>
    <name evidence="4" type="ORF">AOQ84DRAFT_366900</name>
</gene>
<proteinExistence type="predicted"/>
<feature type="chain" id="PRO_5034117184" evidence="3">
    <location>
        <begin position="19"/>
        <end position="202"/>
    </location>
</feature>
<reference evidence="4 5" key="1">
    <citation type="journal article" date="2016" name="Nat. Commun.">
        <title>Ectomycorrhizal ecology is imprinted in the genome of the dominant symbiotic fungus Cenococcum geophilum.</title>
        <authorList>
            <consortium name="DOE Joint Genome Institute"/>
            <person name="Peter M."/>
            <person name="Kohler A."/>
            <person name="Ohm R.A."/>
            <person name="Kuo A."/>
            <person name="Krutzmann J."/>
            <person name="Morin E."/>
            <person name="Arend M."/>
            <person name="Barry K.W."/>
            <person name="Binder M."/>
            <person name="Choi C."/>
            <person name="Clum A."/>
            <person name="Copeland A."/>
            <person name="Grisel N."/>
            <person name="Haridas S."/>
            <person name="Kipfer T."/>
            <person name="LaButti K."/>
            <person name="Lindquist E."/>
            <person name="Lipzen A."/>
            <person name="Maire R."/>
            <person name="Meier B."/>
            <person name="Mihaltcheva S."/>
            <person name="Molinier V."/>
            <person name="Murat C."/>
            <person name="Poggeler S."/>
            <person name="Quandt C.A."/>
            <person name="Sperisen C."/>
            <person name="Tritt A."/>
            <person name="Tisserant E."/>
            <person name="Crous P.W."/>
            <person name="Henrissat B."/>
            <person name="Nehls U."/>
            <person name="Egli S."/>
            <person name="Spatafora J.W."/>
            <person name="Grigoriev I.V."/>
            <person name="Martin F.M."/>
        </authorList>
    </citation>
    <scope>NUCLEOTIDE SEQUENCE [LARGE SCALE GENOMIC DNA]</scope>
    <source>
        <strain evidence="4 5">CBS 207.34</strain>
    </source>
</reference>
<dbReference type="EMBL" id="KV750372">
    <property type="protein sequence ID" value="OCL05129.1"/>
    <property type="molecule type" value="Genomic_DNA"/>
</dbReference>
<organism evidence="4 5">
    <name type="scientific">Glonium stellatum</name>
    <dbReference type="NCBI Taxonomy" id="574774"/>
    <lineage>
        <taxon>Eukaryota</taxon>
        <taxon>Fungi</taxon>
        <taxon>Dikarya</taxon>
        <taxon>Ascomycota</taxon>
        <taxon>Pezizomycotina</taxon>
        <taxon>Dothideomycetes</taxon>
        <taxon>Pleosporomycetidae</taxon>
        <taxon>Gloniales</taxon>
        <taxon>Gloniaceae</taxon>
        <taxon>Glonium</taxon>
    </lineage>
</organism>
<feature type="transmembrane region" description="Helical" evidence="2">
    <location>
        <begin position="112"/>
        <end position="135"/>
    </location>
</feature>
<dbReference type="PANTHER" id="PTHR16861:SF4">
    <property type="entry name" value="SH3 DOMAIN PROTEIN (AFU_ORTHOLOGUE AFUA_1G13610)"/>
    <property type="match status" value="1"/>
</dbReference>
<evidence type="ECO:0000256" key="3">
    <source>
        <dbReference type="SAM" id="SignalP"/>
    </source>
</evidence>
<feature type="signal peptide" evidence="3">
    <location>
        <begin position="1"/>
        <end position="18"/>
    </location>
</feature>
<accession>A0A8E2JPT6</accession>
<evidence type="ECO:0000256" key="1">
    <source>
        <dbReference type="SAM" id="MobiDB-lite"/>
    </source>
</evidence>
<evidence type="ECO:0000256" key="2">
    <source>
        <dbReference type="SAM" id="Phobius"/>
    </source>
</evidence>
<evidence type="ECO:0000313" key="5">
    <source>
        <dbReference type="Proteomes" id="UP000250140"/>
    </source>
</evidence>
<dbReference type="Proteomes" id="UP000250140">
    <property type="component" value="Unassembled WGS sequence"/>
</dbReference>
<keyword evidence="2" id="KW-0472">Membrane</keyword>
<evidence type="ECO:0000313" key="4">
    <source>
        <dbReference type="EMBL" id="OCL05129.1"/>
    </source>
</evidence>